<dbReference type="eggNOG" id="ENOG5033XHR">
    <property type="taxonomic scope" value="Bacteria"/>
</dbReference>
<dbReference type="AlphaFoldDB" id="E0NST6"/>
<comment type="caution">
    <text evidence="1">The sequence shown here is derived from an EMBL/GenBank/DDBJ whole genome shotgun (WGS) entry which is preliminary data.</text>
</comment>
<dbReference type="EMBL" id="AEEI01000043">
    <property type="protein sequence ID" value="EFM01800.1"/>
    <property type="molecule type" value="Genomic_DNA"/>
</dbReference>
<dbReference type="Proteomes" id="UP000004394">
    <property type="component" value="Unassembled WGS sequence"/>
</dbReference>
<proteinExistence type="predicted"/>
<dbReference type="BioCyc" id="PMAR862515-HMP:GMOO-1311-MONOMER"/>
<gene>
    <name evidence="1" type="ORF">HMPREF0658_1288</name>
</gene>
<evidence type="ECO:0000313" key="1">
    <source>
        <dbReference type="EMBL" id="EFM01800.1"/>
    </source>
</evidence>
<dbReference type="InterPro" id="IPR046679">
    <property type="entry name" value="DUF6549"/>
</dbReference>
<dbReference type="STRING" id="862515.HMPREF0658_1288"/>
<protein>
    <submittedName>
        <fullName evidence="1">Uncharacterized protein</fullName>
    </submittedName>
</protein>
<dbReference type="RefSeq" id="WP_006949308.1">
    <property type="nucleotide sequence ID" value="NZ_BAJI01000003.1"/>
</dbReference>
<organism evidence="1 2">
    <name type="scientific">Hoylesella marshii DSM 16973 = JCM 13450</name>
    <dbReference type="NCBI Taxonomy" id="862515"/>
    <lineage>
        <taxon>Bacteria</taxon>
        <taxon>Pseudomonadati</taxon>
        <taxon>Bacteroidota</taxon>
        <taxon>Bacteroidia</taxon>
        <taxon>Bacteroidales</taxon>
        <taxon>Prevotellaceae</taxon>
        <taxon>Hoylesella</taxon>
    </lineage>
</organism>
<evidence type="ECO:0000313" key="2">
    <source>
        <dbReference type="Proteomes" id="UP000004394"/>
    </source>
</evidence>
<dbReference type="HOGENOM" id="CLU_098278_0_0_10"/>
<keyword evidence="2" id="KW-1185">Reference proteome</keyword>
<name>E0NST6_9BACT</name>
<reference evidence="1" key="1">
    <citation type="submission" date="2010-07" db="EMBL/GenBank/DDBJ databases">
        <authorList>
            <person name="Muzny D."/>
            <person name="Qin X."/>
            <person name="Deng J."/>
            <person name="Jiang H."/>
            <person name="Liu Y."/>
            <person name="Qu J."/>
            <person name="Song X.-Z."/>
            <person name="Zhang L."/>
            <person name="Thornton R."/>
            <person name="Coyle M."/>
            <person name="Francisco L."/>
            <person name="Jackson L."/>
            <person name="Javaid M."/>
            <person name="Korchina V."/>
            <person name="Kovar C."/>
            <person name="Mata R."/>
            <person name="Mathew T."/>
            <person name="Ngo R."/>
            <person name="Nguyen L."/>
            <person name="Nguyen N."/>
            <person name="Okwuonu G."/>
            <person name="Ongeri F."/>
            <person name="Pham C."/>
            <person name="Simmons D."/>
            <person name="Wilczek-Boney K."/>
            <person name="Hale W."/>
            <person name="Jakkamsetti A."/>
            <person name="Pham P."/>
            <person name="Ruth R."/>
            <person name="San Lucas F."/>
            <person name="Warren J."/>
            <person name="Zhang J."/>
            <person name="Zhao Z."/>
            <person name="Zhou C."/>
            <person name="Zhu D."/>
            <person name="Lee S."/>
            <person name="Bess C."/>
            <person name="Blankenburg K."/>
            <person name="Forbes L."/>
            <person name="Fu Q."/>
            <person name="Gubbala S."/>
            <person name="Hirani K."/>
            <person name="Jayaseelan J.C."/>
            <person name="Lara F."/>
            <person name="Munidasa M."/>
            <person name="Palculict T."/>
            <person name="Patil S."/>
            <person name="Pu L.-L."/>
            <person name="Saada N."/>
            <person name="Tang L."/>
            <person name="Weissenberger G."/>
            <person name="Zhu Y."/>
            <person name="Hemphill L."/>
            <person name="Shang Y."/>
            <person name="Youmans B."/>
            <person name="Ayvaz T."/>
            <person name="Ross M."/>
            <person name="Santibanez J."/>
            <person name="Aqrawi P."/>
            <person name="Gross S."/>
            <person name="Joshi V."/>
            <person name="Fowler G."/>
            <person name="Nazareth L."/>
            <person name="Reid J."/>
            <person name="Worley K."/>
            <person name="Petrosino J."/>
            <person name="Highlander S."/>
            <person name="Gibbs R."/>
        </authorList>
    </citation>
    <scope>NUCLEOTIDE SEQUENCE [LARGE SCALE GENOMIC DNA]</scope>
    <source>
        <strain evidence="1">DSM 16973</strain>
    </source>
</reference>
<sequence length="204" mass="23082">MRTKIILTAVFITLLAALSYTFRRYVEMKNDRDRLRQNQSILLHNGRVEITRTSDGRSHASAPAINLRADEFRQSADPLVKVARQAGIKPSRISTAATAATATSVYIETQLTTVPSDTSTVAPTYSQTPRHLSYTDPWTSLTGTIADSSFRGSISTTDTLDIIIHRIPRRFLFFRFGCREVRIDISSRNPHTRLTYAKFYQLVR</sequence>
<accession>E0NST6</accession>
<dbReference type="OrthoDB" id="1073168at2"/>
<dbReference type="Pfam" id="PF20186">
    <property type="entry name" value="DUF6549"/>
    <property type="match status" value="1"/>
</dbReference>